<evidence type="ECO:0000313" key="6">
    <source>
        <dbReference type="EMBL" id="EGX91447.1"/>
    </source>
</evidence>
<proteinExistence type="predicted"/>
<evidence type="ECO:0000256" key="1">
    <source>
        <dbReference type="ARBA" id="ARBA00004123"/>
    </source>
</evidence>
<dbReference type="GO" id="GO:0042797">
    <property type="term" value="P:tRNA transcription by RNA polymerase III"/>
    <property type="evidence" value="ECO:0007669"/>
    <property type="project" value="TreeGrafter"/>
</dbReference>
<name>G3JKK8_CORMM</name>
<reference evidence="6 7" key="1">
    <citation type="journal article" date="2011" name="Genome Biol.">
        <title>Genome sequence of the insect pathogenic fungus Cordyceps militaris, a valued traditional Chinese medicine.</title>
        <authorList>
            <person name="Zheng P."/>
            <person name="Xia Y."/>
            <person name="Xiao G."/>
            <person name="Xiong C."/>
            <person name="Hu X."/>
            <person name="Zhang S."/>
            <person name="Zheng H."/>
            <person name="Huang Y."/>
            <person name="Zhou Y."/>
            <person name="Wang S."/>
            <person name="Zhao G.P."/>
            <person name="Liu X."/>
            <person name="St Leger R.J."/>
            <person name="Wang C."/>
        </authorList>
    </citation>
    <scope>NUCLEOTIDE SEQUENCE [LARGE SCALE GENOMIC DNA]</scope>
    <source>
        <strain evidence="6 7">CM01</strain>
    </source>
</reference>
<accession>G3JKK8</accession>
<dbReference type="HOGENOM" id="CLU_033571_0_0_1"/>
<feature type="region of interest" description="Disordered" evidence="5">
    <location>
        <begin position="1"/>
        <end position="149"/>
    </location>
</feature>
<feature type="region of interest" description="Disordered" evidence="5">
    <location>
        <begin position="379"/>
        <end position="437"/>
    </location>
</feature>
<keyword evidence="2" id="KW-0240">DNA-directed RNA polymerase</keyword>
<dbReference type="InParanoid" id="G3JKK8"/>
<organism evidence="6 7">
    <name type="scientific">Cordyceps militaris (strain CM01)</name>
    <name type="common">Caterpillar fungus</name>
    <dbReference type="NCBI Taxonomy" id="983644"/>
    <lineage>
        <taxon>Eukaryota</taxon>
        <taxon>Fungi</taxon>
        <taxon>Dikarya</taxon>
        <taxon>Ascomycota</taxon>
        <taxon>Pezizomycotina</taxon>
        <taxon>Sordariomycetes</taxon>
        <taxon>Hypocreomycetidae</taxon>
        <taxon>Hypocreales</taxon>
        <taxon>Cordycipitaceae</taxon>
        <taxon>Cordyceps</taxon>
    </lineage>
</organism>
<protein>
    <submittedName>
        <fullName evidence="6">RNA polymerase III Rpc4</fullName>
    </submittedName>
</protein>
<keyword evidence="3" id="KW-0804">Transcription</keyword>
<dbReference type="OMA" id="LQFPPMT"/>
<dbReference type="OrthoDB" id="5836119at2759"/>
<evidence type="ECO:0000256" key="3">
    <source>
        <dbReference type="ARBA" id="ARBA00023163"/>
    </source>
</evidence>
<dbReference type="STRING" id="983644.G3JKK8"/>
<evidence type="ECO:0000256" key="2">
    <source>
        <dbReference type="ARBA" id="ARBA00022478"/>
    </source>
</evidence>
<feature type="compositionally biased region" description="Basic residues" evidence="5">
    <location>
        <begin position="108"/>
        <end position="118"/>
    </location>
</feature>
<feature type="compositionally biased region" description="Acidic residues" evidence="5">
    <location>
        <begin position="416"/>
        <end position="427"/>
    </location>
</feature>
<evidence type="ECO:0000256" key="4">
    <source>
        <dbReference type="ARBA" id="ARBA00023242"/>
    </source>
</evidence>
<feature type="compositionally biased region" description="Basic and acidic residues" evidence="5">
    <location>
        <begin position="389"/>
        <end position="400"/>
    </location>
</feature>
<dbReference type="PANTHER" id="PTHR13408:SF0">
    <property type="entry name" value="DNA-DIRECTED RNA POLYMERASE III SUBUNIT RPC4"/>
    <property type="match status" value="1"/>
</dbReference>
<gene>
    <name evidence="6" type="ORF">CCM_05605</name>
</gene>
<dbReference type="InterPro" id="IPR007811">
    <property type="entry name" value="RPC4"/>
</dbReference>
<feature type="compositionally biased region" description="Low complexity" evidence="5">
    <location>
        <begin position="18"/>
        <end position="30"/>
    </location>
</feature>
<dbReference type="GO" id="GO:0005666">
    <property type="term" value="C:RNA polymerase III complex"/>
    <property type="evidence" value="ECO:0007669"/>
    <property type="project" value="InterPro"/>
</dbReference>
<feature type="compositionally biased region" description="Basic and acidic residues" evidence="5">
    <location>
        <begin position="80"/>
        <end position="107"/>
    </location>
</feature>
<dbReference type="GeneID" id="18167623"/>
<dbReference type="EMBL" id="JH126402">
    <property type="protein sequence ID" value="EGX91447.1"/>
    <property type="molecule type" value="Genomic_DNA"/>
</dbReference>
<keyword evidence="4" id="KW-0539">Nucleus</keyword>
<dbReference type="eggNOG" id="ENOG502QQIF">
    <property type="taxonomic scope" value="Eukaryota"/>
</dbReference>
<feature type="region of interest" description="Disordered" evidence="5">
    <location>
        <begin position="312"/>
        <end position="332"/>
    </location>
</feature>
<sequence>MVRGRAPARGTRRGAARGGTQRPAADVPAEAPAPTPAPVPVTTSTDAPAASSSETTPARRADTTRTTRAPAGGRFRPKIVRRDEAERDSLARQEEKKASERAAEERRARGRSRFRSKRSRGDTMGRGGFGRIISGASGPFSSGLGGTSRGGSGWFGGSGAGGGIGGGGFGGRGMKSDSKNANFAQGRDVYREARINADKLHIMPPEEEMDSEDEAMIVALSSKDSTKMPMGIYRKEHKEAGIVVATTAELEAKENATGEEESLWVDGESGTLPPEVPPEEGVWGTDTKRLIKEEPGADDDVMDVDLAALPRMEDKTTTIKTKKAPPQDPESKMIQSDLDLLARELGAVTVDGDGAAPELANKDGRLYLFQFPPLMPPLKETSAAPAGGVKEEQPVSRDSLDDVPAASAVDLTGDQYNEEDEEEEETAEERAEAERKHGFKSQFLSQGGMIGRINVRRSGKVELDWGGHVLEMSPAAGMSFLTTAVIVEESDEKPVVISGGGAAVARPTGGDCVGMGKIMGRFTVAPVWSDEEDWNVTPEELVAVLATDILALLESSPLSQSIGKKTPPSQTPPPFALHLVPFAPPVPERINRASACIKDEPALITKGCSPVWDPSD</sequence>
<feature type="compositionally biased region" description="Low complexity" evidence="5">
    <location>
        <begin position="40"/>
        <end position="56"/>
    </location>
</feature>
<dbReference type="Proteomes" id="UP000001610">
    <property type="component" value="Unassembled WGS sequence"/>
</dbReference>
<dbReference type="Pfam" id="PF05132">
    <property type="entry name" value="RNA_pol_Rpc4"/>
    <property type="match status" value="1"/>
</dbReference>
<dbReference type="KEGG" id="cmt:CCM_05605"/>
<dbReference type="RefSeq" id="XP_006670812.1">
    <property type="nucleotide sequence ID" value="XM_006670749.1"/>
</dbReference>
<evidence type="ECO:0000256" key="5">
    <source>
        <dbReference type="SAM" id="MobiDB-lite"/>
    </source>
</evidence>
<keyword evidence="7" id="KW-1185">Reference proteome</keyword>
<dbReference type="GO" id="GO:0003677">
    <property type="term" value="F:DNA binding"/>
    <property type="evidence" value="ECO:0007669"/>
    <property type="project" value="InterPro"/>
</dbReference>
<dbReference type="VEuPathDB" id="FungiDB:CCM_05605"/>
<dbReference type="PANTHER" id="PTHR13408">
    <property type="entry name" value="DNA-DIRECTED RNA POLYMERASE III"/>
    <property type="match status" value="1"/>
</dbReference>
<feature type="region of interest" description="Disordered" evidence="5">
    <location>
        <begin position="253"/>
        <end position="286"/>
    </location>
</feature>
<comment type="subcellular location">
    <subcellularLocation>
        <location evidence="1">Nucleus</location>
    </subcellularLocation>
</comment>
<evidence type="ECO:0000313" key="7">
    <source>
        <dbReference type="Proteomes" id="UP000001610"/>
    </source>
</evidence>
<dbReference type="AlphaFoldDB" id="G3JKK8"/>